<reference evidence="2" key="1">
    <citation type="journal article" date="2023" name="G3 (Bethesda)">
        <title>A reference genome for the long-term kleptoplast-retaining sea slug Elysia crispata morphotype clarki.</title>
        <authorList>
            <person name="Eastman K.E."/>
            <person name="Pendleton A.L."/>
            <person name="Shaikh M.A."/>
            <person name="Suttiyut T."/>
            <person name="Ogas R."/>
            <person name="Tomko P."/>
            <person name="Gavelis G."/>
            <person name="Widhalm J.R."/>
            <person name="Wisecaver J.H."/>
        </authorList>
    </citation>
    <scope>NUCLEOTIDE SEQUENCE</scope>
    <source>
        <strain evidence="2">ECLA1</strain>
    </source>
</reference>
<evidence type="ECO:0000313" key="3">
    <source>
        <dbReference type="Proteomes" id="UP001283361"/>
    </source>
</evidence>
<feature type="compositionally biased region" description="Basic and acidic residues" evidence="1">
    <location>
        <begin position="77"/>
        <end position="93"/>
    </location>
</feature>
<evidence type="ECO:0000256" key="1">
    <source>
        <dbReference type="SAM" id="MobiDB-lite"/>
    </source>
</evidence>
<gene>
    <name evidence="2" type="ORF">RRG08_018777</name>
</gene>
<proteinExistence type="predicted"/>
<comment type="caution">
    <text evidence="2">The sequence shown here is derived from an EMBL/GenBank/DDBJ whole genome shotgun (WGS) entry which is preliminary data.</text>
</comment>
<name>A0AAE1AQW0_9GAST</name>
<evidence type="ECO:0000313" key="2">
    <source>
        <dbReference type="EMBL" id="KAK3792198.1"/>
    </source>
</evidence>
<feature type="region of interest" description="Disordered" evidence="1">
    <location>
        <begin position="77"/>
        <end position="109"/>
    </location>
</feature>
<accession>A0AAE1AQW0</accession>
<keyword evidence="3" id="KW-1185">Reference proteome</keyword>
<dbReference type="AlphaFoldDB" id="A0AAE1AQW0"/>
<dbReference type="EMBL" id="JAWDGP010001384">
    <property type="protein sequence ID" value="KAK3792198.1"/>
    <property type="molecule type" value="Genomic_DNA"/>
</dbReference>
<protein>
    <submittedName>
        <fullName evidence="2">Uncharacterized protein</fullName>
    </submittedName>
</protein>
<organism evidence="2 3">
    <name type="scientific">Elysia crispata</name>
    <name type="common">lettuce slug</name>
    <dbReference type="NCBI Taxonomy" id="231223"/>
    <lineage>
        <taxon>Eukaryota</taxon>
        <taxon>Metazoa</taxon>
        <taxon>Spiralia</taxon>
        <taxon>Lophotrochozoa</taxon>
        <taxon>Mollusca</taxon>
        <taxon>Gastropoda</taxon>
        <taxon>Heterobranchia</taxon>
        <taxon>Euthyneura</taxon>
        <taxon>Panpulmonata</taxon>
        <taxon>Sacoglossa</taxon>
        <taxon>Placobranchoidea</taxon>
        <taxon>Plakobranchidae</taxon>
        <taxon>Elysia</taxon>
    </lineage>
</organism>
<sequence>MVDKLLEAEKPSLVRSTARNVWIRNYTRADRILETLCLYCLGLVPQIKSSFGPRSTSGFGLNGFCVSASRGADTSDLTHLESVEESHKSKDSHLTSTGWPQQRSNNTAR</sequence>
<feature type="compositionally biased region" description="Polar residues" evidence="1">
    <location>
        <begin position="94"/>
        <end position="109"/>
    </location>
</feature>
<dbReference type="Proteomes" id="UP001283361">
    <property type="component" value="Unassembled WGS sequence"/>
</dbReference>